<proteinExistence type="predicted"/>
<dbReference type="AlphaFoldDB" id="A0A6A6KM30"/>
<protein>
    <submittedName>
        <fullName evidence="1">Uncharacterized protein</fullName>
    </submittedName>
</protein>
<name>A0A6A6KM30_HEVBR</name>
<comment type="caution">
    <text evidence="1">The sequence shown here is derived from an EMBL/GenBank/DDBJ whole genome shotgun (WGS) entry which is preliminary data.</text>
</comment>
<gene>
    <name evidence="1" type="ORF">GH714_042382</name>
</gene>
<accession>A0A6A6KM30</accession>
<dbReference type="Proteomes" id="UP000467840">
    <property type="component" value="Chromosome 8"/>
</dbReference>
<dbReference type="EMBL" id="JAAGAX010000016">
    <property type="protein sequence ID" value="KAF2290021.1"/>
    <property type="molecule type" value="Genomic_DNA"/>
</dbReference>
<reference evidence="1 2" key="1">
    <citation type="journal article" date="2020" name="Mol. Plant">
        <title>The Chromosome-Based Rubber Tree Genome Provides New Insights into Spurge Genome Evolution and Rubber Biosynthesis.</title>
        <authorList>
            <person name="Liu J."/>
            <person name="Shi C."/>
            <person name="Shi C.C."/>
            <person name="Li W."/>
            <person name="Zhang Q.J."/>
            <person name="Zhang Y."/>
            <person name="Li K."/>
            <person name="Lu H.F."/>
            <person name="Shi C."/>
            <person name="Zhu S.T."/>
            <person name="Xiao Z.Y."/>
            <person name="Nan H."/>
            <person name="Yue Y."/>
            <person name="Zhu X.G."/>
            <person name="Wu Y."/>
            <person name="Hong X.N."/>
            <person name="Fan G.Y."/>
            <person name="Tong Y."/>
            <person name="Zhang D."/>
            <person name="Mao C.L."/>
            <person name="Liu Y.L."/>
            <person name="Hao S.J."/>
            <person name="Liu W.Q."/>
            <person name="Lv M.Q."/>
            <person name="Zhang H.B."/>
            <person name="Liu Y."/>
            <person name="Hu-Tang G.R."/>
            <person name="Wang J.P."/>
            <person name="Wang J.H."/>
            <person name="Sun Y.H."/>
            <person name="Ni S.B."/>
            <person name="Chen W.B."/>
            <person name="Zhang X.C."/>
            <person name="Jiao Y.N."/>
            <person name="Eichler E.E."/>
            <person name="Li G.H."/>
            <person name="Liu X."/>
            <person name="Gao L.Z."/>
        </authorList>
    </citation>
    <scope>NUCLEOTIDE SEQUENCE [LARGE SCALE GENOMIC DNA]</scope>
    <source>
        <strain evidence="2">cv. GT1</strain>
        <tissue evidence="1">Leaf</tissue>
    </source>
</reference>
<organism evidence="1 2">
    <name type="scientific">Hevea brasiliensis</name>
    <name type="common">Para rubber tree</name>
    <name type="synonym">Siphonia brasiliensis</name>
    <dbReference type="NCBI Taxonomy" id="3981"/>
    <lineage>
        <taxon>Eukaryota</taxon>
        <taxon>Viridiplantae</taxon>
        <taxon>Streptophyta</taxon>
        <taxon>Embryophyta</taxon>
        <taxon>Tracheophyta</taxon>
        <taxon>Spermatophyta</taxon>
        <taxon>Magnoliopsida</taxon>
        <taxon>eudicotyledons</taxon>
        <taxon>Gunneridae</taxon>
        <taxon>Pentapetalae</taxon>
        <taxon>rosids</taxon>
        <taxon>fabids</taxon>
        <taxon>Malpighiales</taxon>
        <taxon>Euphorbiaceae</taxon>
        <taxon>Crotonoideae</taxon>
        <taxon>Micrandreae</taxon>
        <taxon>Hevea</taxon>
    </lineage>
</organism>
<sequence>MLCDEQCLFLEIAQVIRGLELTIRRVYLRPDPTKHGQGSLSRLPGGSTDDIMASDAVSAAQKKPHLKQDLMRHLFSK</sequence>
<evidence type="ECO:0000313" key="2">
    <source>
        <dbReference type="Proteomes" id="UP000467840"/>
    </source>
</evidence>
<keyword evidence="2" id="KW-1185">Reference proteome</keyword>
<evidence type="ECO:0000313" key="1">
    <source>
        <dbReference type="EMBL" id="KAF2290021.1"/>
    </source>
</evidence>